<comment type="similarity">
    <text evidence="1">Belongs to the GASA family.</text>
</comment>
<dbReference type="PANTHER" id="PTHR23201">
    <property type="entry name" value="EXTENSIN, PROLINE-RICH PROTEIN"/>
    <property type="match status" value="1"/>
</dbReference>
<dbReference type="InterPro" id="IPR003854">
    <property type="entry name" value="GASA"/>
</dbReference>
<protein>
    <submittedName>
        <fullName evidence="4">Peamaclein-like</fullName>
    </submittedName>
</protein>
<dbReference type="Gramene" id="Aco004893.1.mrna1">
    <property type="protein sequence ID" value="Aco004893.1.mrna1"/>
    <property type="gene ID" value="Aco004893.1.path1"/>
</dbReference>
<feature type="signal peptide" evidence="2">
    <location>
        <begin position="1"/>
        <end position="20"/>
    </location>
</feature>
<keyword evidence="2" id="KW-0732">Signal</keyword>
<evidence type="ECO:0000256" key="2">
    <source>
        <dbReference type="SAM" id="SignalP"/>
    </source>
</evidence>
<feature type="chain" id="PRO_5028385126" evidence="2">
    <location>
        <begin position="21"/>
        <end position="95"/>
    </location>
</feature>
<dbReference type="RefSeq" id="XP_020092652.1">
    <property type="nucleotide sequence ID" value="XM_020237063.1"/>
</dbReference>
<accession>A0A6P5FAM5</accession>
<reference evidence="4" key="2">
    <citation type="submission" date="2025-08" db="UniProtKB">
        <authorList>
            <consortium name="RefSeq"/>
        </authorList>
    </citation>
    <scope>IDENTIFICATION</scope>
    <source>
        <tissue evidence="4">Leaf</tissue>
    </source>
</reference>
<dbReference type="Pfam" id="PF02704">
    <property type="entry name" value="GASA"/>
    <property type="match status" value="1"/>
</dbReference>
<dbReference type="PANTHER" id="PTHR23201:SF118">
    <property type="entry name" value="GIBBERELLIN STIMULATED TRANSCRIPT RELATED PROTEIN 1"/>
    <property type="match status" value="1"/>
</dbReference>
<name>A0A6P5FAM5_ANACO</name>
<evidence type="ECO:0000256" key="1">
    <source>
        <dbReference type="ARBA" id="ARBA00010582"/>
    </source>
</evidence>
<dbReference type="GeneID" id="109713100"/>
<dbReference type="Proteomes" id="UP000515123">
    <property type="component" value="Linkage group 7"/>
</dbReference>
<proteinExistence type="inferred from homology"/>
<reference evidence="3" key="1">
    <citation type="journal article" date="2015" name="Nat. Genet.">
        <title>The pineapple genome and the evolution of CAM photosynthesis.</title>
        <authorList>
            <person name="Ming R."/>
            <person name="VanBuren R."/>
            <person name="Wai C.M."/>
            <person name="Tang H."/>
            <person name="Schatz M.C."/>
            <person name="Bowers J.E."/>
            <person name="Lyons E."/>
            <person name="Wang M.L."/>
            <person name="Chen J."/>
            <person name="Biggers E."/>
            <person name="Zhang J."/>
            <person name="Huang L."/>
            <person name="Zhang L."/>
            <person name="Miao W."/>
            <person name="Zhang J."/>
            <person name="Ye Z."/>
            <person name="Miao C."/>
            <person name="Lin Z."/>
            <person name="Wang H."/>
            <person name="Zhou H."/>
            <person name="Yim W.C."/>
            <person name="Priest H.D."/>
            <person name="Zheng C."/>
            <person name="Woodhouse M."/>
            <person name="Edger P.P."/>
            <person name="Guyot R."/>
            <person name="Guo H.B."/>
            <person name="Guo H."/>
            <person name="Zheng G."/>
            <person name="Singh R."/>
            <person name="Sharma A."/>
            <person name="Min X."/>
            <person name="Zheng Y."/>
            <person name="Lee H."/>
            <person name="Gurtowski J."/>
            <person name="Sedlazeck F.J."/>
            <person name="Harkess A."/>
            <person name="McKain M.R."/>
            <person name="Liao Z."/>
            <person name="Fang J."/>
            <person name="Liu J."/>
            <person name="Zhang X."/>
            <person name="Zhang Q."/>
            <person name="Hu W."/>
            <person name="Qin Y."/>
            <person name="Wang K."/>
            <person name="Chen L.Y."/>
            <person name="Shirley N."/>
            <person name="Lin Y.R."/>
            <person name="Liu L.Y."/>
            <person name="Hernandez A.G."/>
            <person name="Wright C.L."/>
            <person name="Bulone V."/>
            <person name="Tuskan G.A."/>
            <person name="Heath K."/>
            <person name="Zee F."/>
            <person name="Moore P.H."/>
            <person name="Sunkar R."/>
            <person name="Leebens-Mack J.H."/>
            <person name="Mockler T."/>
            <person name="Bennetzen J.L."/>
            <person name="Freeling M."/>
            <person name="Sankoff D."/>
            <person name="Paterson A.H."/>
            <person name="Zhu X."/>
            <person name="Yang X."/>
            <person name="Smith J.A."/>
            <person name="Cushman J.C."/>
            <person name="Paull R.E."/>
            <person name="Yu Q."/>
        </authorList>
    </citation>
    <scope>NUCLEOTIDE SEQUENCE [LARGE SCALE GENOMIC DNA]</scope>
    <source>
        <strain evidence="3">cv. F153</strain>
    </source>
</reference>
<gene>
    <name evidence="4" type="primary">LOC109713100</name>
</gene>
<dbReference type="AlphaFoldDB" id="A0A6P5FAM5"/>
<organism evidence="3 4">
    <name type="scientific">Ananas comosus</name>
    <name type="common">Pineapple</name>
    <name type="synonym">Ananas ananas</name>
    <dbReference type="NCBI Taxonomy" id="4615"/>
    <lineage>
        <taxon>Eukaryota</taxon>
        <taxon>Viridiplantae</taxon>
        <taxon>Streptophyta</taxon>
        <taxon>Embryophyta</taxon>
        <taxon>Tracheophyta</taxon>
        <taxon>Spermatophyta</taxon>
        <taxon>Magnoliopsida</taxon>
        <taxon>Liliopsida</taxon>
        <taxon>Poales</taxon>
        <taxon>Bromeliaceae</taxon>
        <taxon>Bromelioideae</taxon>
        <taxon>Ananas</taxon>
    </lineage>
</organism>
<sequence>MKLLYTALPLLLLLLLLLLASDHFQATMAGSAFCNGKCKVRCSKASEQERCLKYCGLCCEECRCVPPGTYGNKDRCPCYRDKFTGHGRRRRPKCP</sequence>
<evidence type="ECO:0000313" key="4">
    <source>
        <dbReference type="RefSeq" id="XP_020092652.1"/>
    </source>
</evidence>
<dbReference type="OrthoDB" id="847210at2759"/>
<evidence type="ECO:0000313" key="3">
    <source>
        <dbReference type="Proteomes" id="UP000515123"/>
    </source>
</evidence>
<keyword evidence="3" id="KW-1185">Reference proteome</keyword>